<dbReference type="EMBL" id="FUYC01000002">
    <property type="protein sequence ID" value="SKA73967.1"/>
    <property type="molecule type" value="Genomic_DNA"/>
</dbReference>
<feature type="domain" description="Response regulatory" evidence="2">
    <location>
        <begin position="187"/>
        <end position="316"/>
    </location>
</feature>
<dbReference type="InterPro" id="IPR011006">
    <property type="entry name" value="CheY-like_superfamily"/>
</dbReference>
<dbReference type="InterPro" id="IPR001789">
    <property type="entry name" value="Sig_transdc_resp-reg_receiver"/>
</dbReference>
<proteinExistence type="predicted"/>
<dbReference type="Gene3D" id="2.30.30.40">
    <property type="entry name" value="SH3 Domains"/>
    <property type="match status" value="1"/>
</dbReference>
<dbReference type="SUPFAM" id="SSF52172">
    <property type="entry name" value="CheY-like"/>
    <property type="match status" value="1"/>
</dbReference>
<evidence type="ECO:0000313" key="4">
    <source>
        <dbReference type="EMBL" id="SKA73967.1"/>
    </source>
</evidence>
<feature type="domain" description="CheW-like" evidence="3">
    <location>
        <begin position="14"/>
        <end position="165"/>
    </location>
</feature>
<sequence length="316" mass="35027">MSRRSILLESGTNELEIVEFYMTEEPRVEGGASVSTYYGINVAKVLEILRVPELTDLPEISHPAVLGAFTLRDRIIPLVDLGKWLRKKLVPSEAAKVIVTEFNKTSTAFLVSGVTRIHRLSWEDVESPNLYVSSLASNSITGVVKIEGRIIYLLDMEKIVADLCPERCDPVQEAEDVREALSRRGARVLVVDDSLLARGMMRDHLTQAGVRVTQAKNGREALERLLSWAKEAAKRGEPLSHYVHAVVSDVEMPVMDGHSLTKQIKERSELRELPVLLCSSIVSENLEHKGQAVGADAQLSKADMAQLPEVLLELLS</sequence>
<dbReference type="AlphaFoldDB" id="A0A1T4W9U3"/>
<dbReference type="Gene3D" id="3.40.50.2300">
    <property type="match status" value="1"/>
</dbReference>
<evidence type="ECO:0000259" key="3">
    <source>
        <dbReference type="PROSITE" id="PS50851"/>
    </source>
</evidence>
<dbReference type="InterPro" id="IPR036061">
    <property type="entry name" value="CheW-like_dom_sf"/>
</dbReference>
<dbReference type="RefSeq" id="WP_078716409.1">
    <property type="nucleotide sequence ID" value="NZ_FUYC01000002.1"/>
</dbReference>
<accession>A0A1T4W9U3</accession>
<evidence type="ECO:0000256" key="1">
    <source>
        <dbReference type="PROSITE-ProRule" id="PRU00169"/>
    </source>
</evidence>
<name>A0A1T4W9U3_9BACT</name>
<evidence type="ECO:0000313" key="5">
    <source>
        <dbReference type="Proteomes" id="UP000190027"/>
    </source>
</evidence>
<keyword evidence="5" id="KW-1185">Reference proteome</keyword>
<dbReference type="Gene3D" id="2.40.50.180">
    <property type="entry name" value="CheA-289, Domain 4"/>
    <property type="match status" value="1"/>
</dbReference>
<dbReference type="OrthoDB" id="9806105at2"/>
<dbReference type="PIRSF" id="PIRSF002867">
    <property type="entry name" value="CheV"/>
    <property type="match status" value="1"/>
</dbReference>
<dbReference type="PANTHER" id="PTHR47233:SF3">
    <property type="entry name" value="CHEMOTAXIS PROTEIN CHEV"/>
    <property type="match status" value="1"/>
</dbReference>
<dbReference type="InterPro" id="IPR002545">
    <property type="entry name" value="CheW-lke_dom"/>
</dbReference>
<dbReference type="Pfam" id="PF00072">
    <property type="entry name" value="Response_reg"/>
    <property type="match status" value="1"/>
</dbReference>
<evidence type="ECO:0000259" key="2">
    <source>
        <dbReference type="PROSITE" id="PS50110"/>
    </source>
</evidence>
<gene>
    <name evidence="4" type="ORF">SAMN02745704_00564</name>
</gene>
<dbReference type="SMART" id="SM00448">
    <property type="entry name" value="REC"/>
    <property type="match status" value="1"/>
</dbReference>
<dbReference type="Proteomes" id="UP000190027">
    <property type="component" value="Unassembled WGS sequence"/>
</dbReference>
<dbReference type="PROSITE" id="PS50110">
    <property type="entry name" value="RESPONSE_REGULATORY"/>
    <property type="match status" value="1"/>
</dbReference>
<dbReference type="SMART" id="SM00260">
    <property type="entry name" value="CheW"/>
    <property type="match status" value="1"/>
</dbReference>
<protein>
    <submittedName>
        <fullName evidence="4">Two-component system, chemotaxis family, response regulator CheV</fullName>
    </submittedName>
</protein>
<feature type="modified residue" description="4-aspartylphosphate" evidence="1">
    <location>
        <position position="249"/>
    </location>
</feature>
<dbReference type="GO" id="GO:0006935">
    <property type="term" value="P:chemotaxis"/>
    <property type="evidence" value="ECO:0007669"/>
    <property type="project" value="InterPro"/>
</dbReference>
<dbReference type="SUPFAM" id="SSF50341">
    <property type="entry name" value="CheW-like"/>
    <property type="match status" value="1"/>
</dbReference>
<dbReference type="PANTHER" id="PTHR47233">
    <property type="entry name" value="CHEMOTAXIS PROTEIN CHEV"/>
    <property type="match status" value="1"/>
</dbReference>
<dbReference type="PROSITE" id="PS50851">
    <property type="entry name" value="CHEW"/>
    <property type="match status" value="1"/>
</dbReference>
<dbReference type="GO" id="GO:0000160">
    <property type="term" value="P:phosphorelay signal transduction system"/>
    <property type="evidence" value="ECO:0007669"/>
    <property type="project" value="InterPro"/>
</dbReference>
<dbReference type="Pfam" id="PF01584">
    <property type="entry name" value="CheW"/>
    <property type="match status" value="1"/>
</dbReference>
<keyword evidence="1" id="KW-0597">Phosphoprotein</keyword>
<dbReference type="STRING" id="1121449.SAMN02745704_00564"/>
<reference evidence="4 5" key="1">
    <citation type="submission" date="2017-02" db="EMBL/GenBank/DDBJ databases">
        <authorList>
            <person name="Peterson S.W."/>
        </authorList>
    </citation>
    <scope>NUCLEOTIDE SEQUENCE [LARGE SCALE GENOMIC DNA]</scope>
    <source>
        <strain evidence="4 5">DSM 16080</strain>
    </source>
</reference>
<dbReference type="InterPro" id="IPR024181">
    <property type="entry name" value="Chemotax_regulator_CheV"/>
</dbReference>
<organism evidence="4 5">
    <name type="scientific">Paucidesulfovibrio gracilis DSM 16080</name>
    <dbReference type="NCBI Taxonomy" id="1121449"/>
    <lineage>
        <taxon>Bacteria</taxon>
        <taxon>Pseudomonadati</taxon>
        <taxon>Thermodesulfobacteriota</taxon>
        <taxon>Desulfovibrionia</taxon>
        <taxon>Desulfovibrionales</taxon>
        <taxon>Desulfovibrionaceae</taxon>
        <taxon>Paucidesulfovibrio</taxon>
    </lineage>
</organism>